<proteinExistence type="predicted"/>
<dbReference type="AlphaFoldDB" id="A0AAF0BFY0"/>
<sequence length="96" mass="11352">MKNIKNINQQAIEIQRRFFEAIELAKTLERTSGIKEFCITHNLNRTKYYRVKSLLNKPPTEMHYKSIDIDALHYLCRDFGVSPTWLLLGKGELKIR</sequence>
<dbReference type="Proteomes" id="UP001179501">
    <property type="component" value="Chromosome"/>
</dbReference>
<name>A0AAF0BFY0_PORGN</name>
<dbReference type="RefSeq" id="WP_021676743.1">
    <property type="nucleotide sequence ID" value="NZ_CP116614.1"/>
</dbReference>
<reference evidence="1" key="1">
    <citation type="submission" date="2023-01" db="EMBL/GenBank/DDBJ databases">
        <title>Phages are important unrecognized players in the ecology of the oral pathogen Porphyromonas gingivalis.</title>
        <authorList>
            <person name="Matrishin C.B."/>
            <person name="Kauffman K.M."/>
        </authorList>
    </citation>
    <scope>NUCLEOTIDE SEQUENCE</scope>
    <source>
        <strain evidence="1">ATCC 49417</strain>
    </source>
</reference>
<evidence type="ECO:0000313" key="1">
    <source>
        <dbReference type="EMBL" id="WCG02617.1"/>
    </source>
</evidence>
<protein>
    <submittedName>
        <fullName evidence="1">Uncharacterized protein</fullName>
    </submittedName>
</protein>
<evidence type="ECO:0000313" key="2">
    <source>
        <dbReference type="Proteomes" id="UP001179501"/>
    </source>
</evidence>
<gene>
    <name evidence="1" type="ORF">NY151_08110</name>
</gene>
<dbReference type="EMBL" id="CP116614">
    <property type="protein sequence ID" value="WCG02617.1"/>
    <property type="molecule type" value="Genomic_DNA"/>
</dbReference>
<accession>A0AAF0BFY0</accession>
<organism evidence="1 2">
    <name type="scientific">Porphyromonas gingivalis</name>
    <name type="common">Bacteroides gingivalis</name>
    <dbReference type="NCBI Taxonomy" id="837"/>
    <lineage>
        <taxon>Bacteria</taxon>
        <taxon>Pseudomonadati</taxon>
        <taxon>Bacteroidota</taxon>
        <taxon>Bacteroidia</taxon>
        <taxon>Bacteroidales</taxon>
        <taxon>Porphyromonadaceae</taxon>
        <taxon>Porphyromonas</taxon>
    </lineage>
</organism>